<evidence type="ECO:0008006" key="3">
    <source>
        <dbReference type="Google" id="ProtNLM"/>
    </source>
</evidence>
<dbReference type="PANTHER" id="PTHR40036:SF1">
    <property type="entry name" value="MACROCIN O-METHYLTRANSFERASE"/>
    <property type="match status" value="1"/>
</dbReference>
<dbReference type="PANTHER" id="PTHR40036">
    <property type="entry name" value="MACROCIN O-METHYLTRANSFERASE"/>
    <property type="match status" value="1"/>
</dbReference>
<accession>A0A426DP44</accession>
<dbReference type="Pfam" id="PF05711">
    <property type="entry name" value="TylF"/>
    <property type="match status" value="1"/>
</dbReference>
<keyword evidence="2" id="KW-1185">Reference proteome</keyword>
<dbReference type="InterPro" id="IPR008884">
    <property type="entry name" value="TylF_MeTrfase"/>
</dbReference>
<reference evidence="1" key="1">
    <citation type="submission" date="2018-10" db="EMBL/GenBank/DDBJ databases">
        <title>Schaedlerella arabinophila gen. nov. sp. nov., isolated from the mouse intestinal tract and comparative analysis with the genome of the closely related altered Schaedler flora strain ASF502.</title>
        <authorList>
            <person name="Miyake S."/>
            <person name="Soh M."/>
            <person name="Seedorf H."/>
        </authorList>
    </citation>
    <scope>NUCLEOTIDE SEQUENCE [LARGE SCALE GENOMIC DNA]</scope>
    <source>
        <strain evidence="1">DSM 106076</strain>
    </source>
</reference>
<sequence length="354" mass="40894">MKKIVLYGAGAVSKNIIKMLNPGKCQVIAIVDKNKRGRYDPPKKGLWWDIPVSWGGDILSPQSLKDISFDYVLICSDLYQCEMRQTLQKLEIPNEKIINASNNDFEFDYRHFYMSSLYTRNASPSHEALVELTDCEIFDYVICRELMLRRKRYIEDFQMQINDDYVRLSTIELISARIRNMGLDGSIAEAGVYKGDTAKYINEMFPERKLYLFDTFDSFNKDVMSKENGNVSDSFIDTFKDTSAELVMNKMKYPEHCIIKKGVFPDTTAGLENEEWAFVSLDMDLYESTYSGLRFFWPKLQKHGYIIIHDCLHHQETAGRNAMPAGRAVDRFCEEEGINYVPVTDVYGSVVLTK</sequence>
<protein>
    <recommendedName>
        <fullName evidence="3">Methyltransferase</fullName>
    </recommendedName>
</protein>
<proteinExistence type="predicted"/>
<dbReference type="Proteomes" id="UP000274920">
    <property type="component" value="Unassembled WGS sequence"/>
</dbReference>
<dbReference type="AlphaFoldDB" id="A0A426DP44"/>
<comment type="caution">
    <text evidence="1">The sequence shown here is derived from an EMBL/GenBank/DDBJ whole genome shotgun (WGS) entry which is preliminary data.</text>
</comment>
<gene>
    <name evidence="1" type="ORF">EBB54_26930</name>
</gene>
<evidence type="ECO:0000313" key="1">
    <source>
        <dbReference type="EMBL" id="RRK34569.1"/>
    </source>
</evidence>
<dbReference type="InterPro" id="IPR029063">
    <property type="entry name" value="SAM-dependent_MTases_sf"/>
</dbReference>
<evidence type="ECO:0000313" key="2">
    <source>
        <dbReference type="Proteomes" id="UP000274920"/>
    </source>
</evidence>
<name>A0A426DP44_9FIRM</name>
<dbReference type="EMBL" id="RHJS01000002">
    <property type="protein sequence ID" value="RRK34569.1"/>
    <property type="molecule type" value="Genomic_DNA"/>
</dbReference>
<organism evidence="1 2">
    <name type="scientific">Schaedlerella arabinosiphila</name>
    <dbReference type="NCBI Taxonomy" id="2044587"/>
    <lineage>
        <taxon>Bacteria</taxon>
        <taxon>Bacillati</taxon>
        <taxon>Bacillota</taxon>
        <taxon>Clostridia</taxon>
        <taxon>Lachnospirales</taxon>
        <taxon>Lachnospiraceae</taxon>
        <taxon>Schaedlerella</taxon>
    </lineage>
</organism>
<dbReference type="Gene3D" id="3.40.50.720">
    <property type="entry name" value="NAD(P)-binding Rossmann-like Domain"/>
    <property type="match status" value="1"/>
</dbReference>
<dbReference type="RefSeq" id="WP_125129677.1">
    <property type="nucleotide sequence ID" value="NZ_RHJS01000002.1"/>
</dbReference>
<dbReference type="Gene3D" id="3.40.50.150">
    <property type="entry name" value="Vaccinia Virus protein VP39"/>
    <property type="match status" value="1"/>
</dbReference>